<reference evidence="3 4" key="1">
    <citation type="submission" date="2018-03" db="EMBL/GenBank/DDBJ databases">
        <title>Diversity of phytobeneficial traits revealed by whole-genome analysis of worldwide-isolated phenazine-producing Pseudomonas spp.</title>
        <authorList>
            <person name="Biessy A."/>
            <person name="Novinscak A."/>
            <person name="Blom J."/>
            <person name="Leger G."/>
            <person name="Thomashow L.S."/>
            <person name="Cazorla F.M."/>
            <person name="Josic D."/>
            <person name="Filion M."/>
        </authorList>
    </citation>
    <scope>NUCLEOTIDE SEQUENCE [LARGE SCALE GENOMIC DNA]</scope>
    <source>
        <strain evidence="3 4">30B</strain>
    </source>
</reference>
<gene>
    <name evidence="3" type="ORF">C4K03_4340</name>
</gene>
<dbReference type="PANTHER" id="PTHR33420:SF26">
    <property type="entry name" value="FIMBRIAL SUBUNIT"/>
    <property type="match status" value="1"/>
</dbReference>
<accession>A0A3G7UCW7</accession>
<evidence type="ECO:0000259" key="2">
    <source>
        <dbReference type="Pfam" id="PF00419"/>
    </source>
</evidence>
<sequence>MTFVKWELCMKTKMKAALLSVGLLAGSISVAQASQGTVTFLGSVHSGACSIKPDSVDQTVHLGAIAKHQLQAGGKSEARRVLIELEGCDLAGLTDNTVTTTFTAAPSTVVPGAIGTVGGAGNMGIMMTHGGDLVKLGVPTAPQIISAGDNTLEFGAYVQGAATGDIVPGDFSAVTNFTLAYQ</sequence>
<proteinExistence type="predicted"/>
<dbReference type="AlphaFoldDB" id="A0A3G7UCW7"/>
<dbReference type="InterPro" id="IPR008966">
    <property type="entry name" value="Adhesion_dom_sf"/>
</dbReference>
<feature type="signal peptide" evidence="1">
    <location>
        <begin position="1"/>
        <end position="33"/>
    </location>
</feature>
<dbReference type="GO" id="GO:0009289">
    <property type="term" value="C:pilus"/>
    <property type="evidence" value="ECO:0007669"/>
    <property type="project" value="InterPro"/>
</dbReference>
<feature type="domain" description="Fimbrial-type adhesion" evidence="2">
    <location>
        <begin position="40"/>
        <end position="182"/>
    </location>
</feature>
<dbReference type="Proteomes" id="UP000268696">
    <property type="component" value="Chromosome"/>
</dbReference>
<dbReference type="SUPFAM" id="SSF49401">
    <property type="entry name" value="Bacterial adhesins"/>
    <property type="match status" value="1"/>
</dbReference>
<organism evidence="3 4">
    <name type="scientific">Pseudomonas synxantha</name>
    <dbReference type="NCBI Taxonomy" id="47883"/>
    <lineage>
        <taxon>Bacteria</taxon>
        <taxon>Pseudomonadati</taxon>
        <taxon>Pseudomonadota</taxon>
        <taxon>Gammaproteobacteria</taxon>
        <taxon>Pseudomonadales</taxon>
        <taxon>Pseudomonadaceae</taxon>
        <taxon>Pseudomonas</taxon>
    </lineage>
</organism>
<dbReference type="Pfam" id="PF00419">
    <property type="entry name" value="Fimbrial"/>
    <property type="match status" value="1"/>
</dbReference>
<protein>
    <submittedName>
        <fullName evidence="3">P pilus assembly protein, pilin FimA</fullName>
    </submittedName>
</protein>
<dbReference type="Gene3D" id="2.60.40.1090">
    <property type="entry name" value="Fimbrial-type adhesion domain"/>
    <property type="match status" value="1"/>
</dbReference>
<name>A0A3G7UCW7_9PSED</name>
<evidence type="ECO:0000313" key="4">
    <source>
        <dbReference type="Proteomes" id="UP000268696"/>
    </source>
</evidence>
<keyword evidence="1" id="KW-0732">Signal</keyword>
<dbReference type="GO" id="GO:0043709">
    <property type="term" value="P:cell adhesion involved in single-species biofilm formation"/>
    <property type="evidence" value="ECO:0007669"/>
    <property type="project" value="TreeGrafter"/>
</dbReference>
<feature type="chain" id="PRO_5018025823" evidence="1">
    <location>
        <begin position="34"/>
        <end position="182"/>
    </location>
</feature>
<dbReference type="InterPro" id="IPR050263">
    <property type="entry name" value="Bact_Fimbrial_Adh_Pro"/>
</dbReference>
<dbReference type="PANTHER" id="PTHR33420">
    <property type="entry name" value="FIMBRIAL SUBUNIT ELFA-RELATED"/>
    <property type="match status" value="1"/>
</dbReference>
<dbReference type="EMBL" id="CP027754">
    <property type="protein sequence ID" value="AZE56478.1"/>
    <property type="molecule type" value="Genomic_DNA"/>
</dbReference>
<dbReference type="InterPro" id="IPR036937">
    <property type="entry name" value="Adhesion_dom_fimbrial_sf"/>
</dbReference>
<evidence type="ECO:0000256" key="1">
    <source>
        <dbReference type="SAM" id="SignalP"/>
    </source>
</evidence>
<evidence type="ECO:0000313" key="3">
    <source>
        <dbReference type="EMBL" id="AZE56478.1"/>
    </source>
</evidence>
<dbReference type="InterPro" id="IPR000259">
    <property type="entry name" value="Adhesion_dom_fimbrial"/>
</dbReference>